<feature type="compositionally biased region" description="Low complexity" evidence="1">
    <location>
        <begin position="37"/>
        <end position="47"/>
    </location>
</feature>
<feature type="region of interest" description="Disordered" evidence="1">
    <location>
        <begin position="36"/>
        <end position="90"/>
    </location>
</feature>
<dbReference type="Proteomes" id="UP000230002">
    <property type="component" value="Unassembled WGS sequence"/>
</dbReference>
<dbReference type="AlphaFoldDB" id="A0A2G8S9M6"/>
<evidence type="ECO:0000313" key="2">
    <source>
        <dbReference type="EMBL" id="PIL30456.1"/>
    </source>
</evidence>
<proteinExistence type="predicted"/>
<protein>
    <submittedName>
        <fullName evidence="2">Uncharacterized protein</fullName>
    </submittedName>
</protein>
<gene>
    <name evidence="2" type="ORF">GSI_07155</name>
</gene>
<organism evidence="2 3">
    <name type="scientific">Ganoderma sinense ZZ0214-1</name>
    <dbReference type="NCBI Taxonomy" id="1077348"/>
    <lineage>
        <taxon>Eukaryota</taxon>
        <taxon>Fungi</taxon>
        <taxon>Dikarya</taxon>
        <taxon>Basidiomycota</taxon>
        <taxon>Agaricomycotina</taxon>
        <taxon>Agaricomycetes</taxon>
        <taxon>Polyporales</taxon>
        <taxon>Polyporaceae</taxon>
        <taxon>Ganoderma</taxon>
    </lineage>
</organism>
<dbReference type="EMBL" id="AYKW01000014">
    <property type="protein sequence ID" value="PIL30456.1"/>
    <property type="molecule type" value="Genomic_DNA"/>
</dbReference>
<accession>A0A2G8S9M6</accession>
<sequence>MPFCSPHRLLCPDEHRDTPYNNPKVCLLPSPLPFLSPKPSLRSPSNSAPKTSTVHKKSSPTILPSTRRPPSSPSLTWLSAKTKAGPPSPS</sequence>
<evidence type="ECO:0000256" key="1">
    <source>
        <dbReference type="SAM" id="MobiDB-lite"/>
    </source>
</evidence>
<keyword evidence="3" id="KW-1185">Reference proteome</keyword>
<name>A0A2G8S9M6_9APHY</name>
<evidence type="ECO:0000313" key="3">
    <source>
        <dbReference type="Proteomes" id="UP000230002"/>
    </source>
</evidence>
<reference evidence="2 3" key="1">
    <citation type="journal article" date="2015" name="Sci. Rep.">
        <title>Chromosome-level genome map provides insights into diverse defense mechanisms in the medicinal fungus Ganoderma sinense.</title>
        <authorList>
            <person name="Zhu Y."/>
            <person name="Xu J."/>
            <person name="Sun C."/>
            <person name="Zhou S."/>
            <person name="Xu H."/>
            <person name="Nelson D.R."/>
            <person name="Qian J."/>
            <person name="Song J."/>
            <person name="Luo H."/>
            <person name="Xiang L."/>
            <person name="Li Y."/>
            <person name="Xu Z."/>
            <person name="Ji A."/>
            <person name="Wang L."/>
            <person name="Lu S."/>
            <person name="Hayward A."/>
            <person name="Sun W."/>
            <person name="Li X."/>
            <person name="Schwartz D.C."/>
            <person name="Wang Y."/>
            <person name="Chen S."/>
        </authorList>
    </citation>
    <scope>NUCLEOTIDE SEQUENCE [LARGE SCALE GENOMIC DNA]</scope>
    <source>
        <strain evidence="2 3">ZZ0214-1</strain>
    </source>
</reference>
<comment type="caution">
    <text evidence="2">The sequence shown here is derived from an EMBL/GenBank/DDBJ whole genome shotgun (WGS) entry which is preliminary data.</text>
</comment>
<feature type="compositionally biased region" description="Low complexity" evidence="1">
    <location>
        <begin position="59"/>
        <end position="79"/>
    </location>
</feature>